<feature type="compositionally biased region" description="Basic residues" evidence="1">
    <location>
        <begin position="486"/>
        <end position="496"/>
    </location>
</feature>
<feature type="compositionally biased region" description="Polar residues" evidence="1">
    <location>
        <begin position="686"/>
        <end position="695"/>
    </location>
</feature>
<dbReference type="SMART" id="SM00717">
    <property type="entry name" value="SANT"/>
    <property type="match status" value="1"/>
</dbReference>
<organism evidence="3 4">
    <name type="scientific">Cannabis sativa</name>
    <name type="common">Hemp</name>
    <name type="synonym">Marijuana</name>
    <dbReference type="NCBI Taxonomy" id="3483"/>
    <lineage>
        <taxon>Eukaryota</taxon>
        <taxon>Viridiplantae</taxon>
        <taxon>Streptophyta</taxon>
        <taxon>Embryophyta</taxon>
        <taxon>Tracheophyta</taxon>
        <taxon>Spermatophyta</taxon>
        <taxon>Magnoliopsida</taxon>
        <taxon>eudicotyledons</taxon>
        <taxon>Gunneridae</taxon>
        <taxon>Pentapetalae</taxon>
        <taxon>rosids</taxon>
        <taxon>fabids</taxon>
        <taxon>Rosales</taxon>
        <taxon>Cannabaceae</taxon>
        <taxon>Cannabis</taxon>
    </lineage>
</organism>
<dbReference type="GO" id="GO:0001156">
    <property type="term" value="F:TFIIIC-class transcription factor complex binding"/>
    <property type="evidence" value="ECO:0007669"/>
    <property type="project" value="TreeGrafter"/>
</dbReference>
<feature type="compositionally biased region" description="Basic and acidic residues" evidence="1">
    <location>
        <begin position="475"/>
        <end position="485"/>
    </location>
</feature>
<evidence type="ECO:0000259" key="2">
    <source>
        <dbReference type="PROSITE" id="PS51293"/>
    </source>
</evidence>
<feature type="region of interest" description="Disordered" evidence="1">
    <location>
        <begin position="562"/>
        <end position="583"/>
    </location>
</feature>
<dbReference type="InterPro" id="IPR009057">
    <property type="entry name" value="Homeodomain-like_sf"/>
</dbReference>
<sequence>MQLDVDPLDDLLSETKTNNSHKFRPKMKAQPRKGGTRGVASDLPNLMDRPVLCSIEEDPLQSAVQDSLQSVESLGVTGKSHDTNPLHSEDVVPDGNRDWQSNLGRSLGENADIFSGLECLDDFITQTTSDPGSEASKSQSKVHTDKQQSDKFLTSYGVNSNMEGPISTSHMETGSEENLSVPVPSSYDSSSFTICDVAPSQISSDYHSTQDPLSLGNTAVSDEQEEAQINDGRSKTMGAEDLFDFEMYEGTVVSGQRVGKFQPKPKLGKGKKKPSTSEPQAEVRSGVPLPAVHSVPLDQGYGQESSMLEFPSEGILNYSSVRFDDSISLDPISDIQGDTEPTNLAKATHSEVVEDDPVAEEVDGRSKIGESSTEPNDLRRSKRSSAAMQDIEGRESSKQQQEDLGQLSDDPVGEVHDISGSVCDPPSTSNRDEGDNDEEFRVENTSKKKKATRKVKEPVSGKEKPVRKRKSSKQASEEKTEEPPKKFSHSTRRKKRIVDQALLDMPEDEIDPQRLPIKDLILLAEHRERMAIKDAAKLKTEQTNQSTEDNFREDVSHNEEMFHSEQGEQGQNSDDNQPTYRAQPSSTYVNYHSFMDRTPSTRWSKNDTELFYEAVRQIGTDFTIIQQLFPNRTREQVKLKFKKEERQHPLRLSDALTNRTKVILLIDHSHFESVIKQLQELTAQAKQDANANESNWYPGDEEVEEPTHNANEEHAKSELDEVVKDQEREPEVTDVQNSPLKYDEGDDDPDMWNNYDDY</sequence>
<feature type="compositionally biased region" description="Basic and acidic residues" evidence="1">
    <location>
        <begin position="79"/>
        <end position="90"/>
    </location>
</feature>
<feature type="compositionally biased region" description="Polar residues" evidence="1">
    <location>
        <begin position="567"/>
        <end position="583"/>
    </location>
</feature>
<dbReference type="GO" id="GO:0000126">
    <property type="term" value="C:transcription factor TFIIIB complex"/>
    <property type="evidence" value="ECO:0007669"/>
    <property type="project" value="TreeGrafter"/>
</dbReference>
<dbReference type="CDD" id="cd00167">
    <property type="entry name" value="SANT"/>
    <property type="match status" value="1"/>
</dbReference>
<feature type="region of interest" description="Disordered" evidence="1">
    <location>
        <begin position="686"/>
        <end position="758"/>
    </location>
</feature>
<accession>A0A7J6HB54</accession>
<dbReference type="PANTHER" id="PTHR22929">
    <property type="entry name" value="RNA POLYMERASE III TRANSCRIPTION INITIATION FACTOR B"/>
    <property type="match status" value="1"/>
</dbReference>
<dbReference type="PANTHER" id="PTHR22929:SF0">
    <property type="entry name" value="TRANSCRIPTION FACTOR TFIIIB COMPONENT B'' HOMOLOG"/>
    <property type="match status" value="1"/>
</dbReference>
<feature type="compositionally biased region" description="Basic and acidic residues" evidence="1">
    <location>
        <begin position="705"/>
        <end position="731"/>
    </location>
</feature>
<feature type="region of interest" description="Disordered" evidence="1">
    <location>
        <begin position="256"/>
        <end position="306"/>
    </location>
</feature>
<dbReference type="EMBL" id="JAATIQ010000053">
    <property type="protein sequence ID" value="KAF4392484.1"/>
    <property type="molecule type" value="Genomic_DNA"/>
</dbReference>
<evidence type="ECO:0000313" key="3">
    <source>
        <dbReference type="EMBL" id="KAF4392484.1"/>
    </source>
</evidence>
<dbReference type="GO" id="GO:0070898">
    <property type="term" value="P:RNA polymerase III preinitiation complex assembly"/>
    <property type="evidence" value="ECO:0007669"/>
    <property type="project" value="TreeGrafter"/>
</dbReference>
<keyword evidence="4" id="KW-1185">Reference proteome</keyword>
<feature type="domain" description="SANT" evidence="2">
    <location>
        <begin position="598"/>
        <end position="646"/>
    </location>
</feature>
<comment type="caution">
    <text evidence="3">The sequence shown here is derived from an EMBL/GenBank/DDBJ whole genome shotgun (WGS) entry which is preliminary data.</text>
</comment>
<feature type="compositionally biased region" description="Basic and acidic residues" evidence="1">
    <location>
        <begin position="391"/>
        <end position="401"/>
    </location>
</feature>
<feature type="compositionally biased region" description="Acidic residues" evidence="1">
    <location>
        <begin position="744"/>
        <end position="758"/>
    </location>
</feature>
<evidence type="ECO:0000313" key="4">
    <source>
        <dbReference type="Proteomes" id="UP000583929"/>
    </source>
</evidence>
<feature type="compositionally biased region" description="Acidic residues" evidence="1">
    <location>
        <begin position="1"/>
        <end position="12"/>
    </location>
</feature>
<feature type="region of interest" description="Disordered" evidence="1">
    <location>
        <begin position="128"/>
        <end position="150"/>
    </location>
</feature>
<dbReference type="InterPro" id="IPR039467">
    <property type="entry name" value="TFIIIB_B''_Myb"/>
</dbReference>
<dbReference type="Proteomes" id="UP000583929">
    <property type="component" value="Unassembled WGS sequence"/>
</dbReference>
<feature type="region of interest" description="Disordered" evidence="1">
    <location>
        <begin position="74"/>
        <end position="97"/>
    </location>
</feature>
<dbReference type="SUPFAM" id="SSF46689">
    <property type="entry name" value="Homeodomain-like"/>
    <property type="match status" value="1"/>
</dbReference>
<name>A0A7J6HB54_CANSA</name>
<feature type="region of interest" description="Disordered" evidence="1">
    <location>
        <begin position="328"/>
        <end position="497"/>
    </location>
</feature>
<dbReference type="AlphaFoldDB" id="A0A7J6HB54"/>
<proteinExistence type="predicted"/>
<reference evidence="3 4" key="1">
    <citation type="journal article" date="2020" name="bioRxiv">
        <title>Sequence and annotation of 42 cannabis genomes reveals extensive copy number variation in cannabinoid synthesis and pathogen resistance genes.</title>
        <authorList>
            <person name="Mckernan K.J."/>
            <person name="Helbert Y."/>
            <person name="Kane L.T."/>
            <person name="Ebling H."/>
            <person name="Zhang L."/>
            <person name="Liu B."/>
            <person name="Eaton Z."/>
            <person name="Mclaughlin S."/>
            <person name="Kingan S."/>
            <person name="Baybayan P."/>
            <person name="Concepcion G."/>
            <person name="Jordan M."/>
            <person name="Riva A."/>
            <person name="Barbazuk W."/>
            <person name="Harkins T."/>
        </authorList>
    </citation>
    <scope>NUCLEOTIDE SEQUENCE [LARGE SCALE GENOMIC DNA]</scope>
    <source>
        <strain evidence="4">cv. Jamaican Lion 4</strain>
        <tissue evidence="3">Leaf</tissue>
    </source>
</reference>
<feature type="compositionally biased region" description="Polar residues" evidence="1">
    <location>
        <begin position="128"/>
        <end position="141"/>
    </location>
</feature>
<feature type="compositionally biased region" description="Basic and acidic residues" evidence="1">
    <location>
        <begin position="454"/>
        <end position="464"/>
    </location>
</feature>
<dbReference type="InterPro" id="IPR001005">
    <property type="entry name" value="SANT/Myb"/>
</dbReference>
<feature type="compositionally biased region" description="Basic residues" evidence="1">
    <location>
        <begin position="19"/>
        <end position="35"/>
    </location>
</feature>
<dbReference type="InterPro" id="IPR017884">
    <property type="entry name" value="SANT_dom"/>
</dbReference>
<dbReference type="Gene3D" id="1.10.10.60">
    <property type="entry name" value="Homeodomain-like"/>
    <property type="match status" value="1"/>
</dbReference>
<dbReference type="PROSITE" id="PS51293">
    <property type="entry name" value="SANT"/>
    <property type="match status" value="1"/>
</dbReference>
<feature type="region of interest" description="Disordered" evidence="1">
    <location>
        <begin position="1"/>
        <end position="44"/>
    </location>
</feature>
<evidence type="ECO:0000256" key="1">
    <source>
        <dbReference type="SAM" id="MobiDB-lite"/>
    </source>
</evidence>
<gene>
    <name evidence="3" type="ORF">G4B88_005443</name>
</gene>
<protein>
    <recommendedName>
        <fullName evidence="2">SANT domain-containing protein</fullName>
    </recommendedName>
</protein>
<dbReference type="Pfam" id="PF15963">
    <property type="entry name" value="Myb_DNA-bind_7"/>
    <property type="match status" value="1"/>
</dbReference>